<proteinExistence type="predicted"/>
<dbReference type="EMBL" id="DXGH01000069">
    <property type="protein sequence ID" value="HIW82249.1"/>
    <property type="molecule type" value="Genomic_DNA"/>
</dbReference>
<dbReference type="Proteomes" id="UP000824265">
    <property type="component" value="Unassembled WGS sequence"/>
</dbReference>
<dbReference type="AlphaFoldDB" id="A0A9D1R6M7"/>
<gene>
    <name evidence="1" type="ORF">H9742_12165</name>
</gene>
<reference evidence="1" key="1">
    <citation type="journal article" date="2021" name="PeerJ">
        <title>Extensive microbial diversity within the chicken gut microbiome revealed by metagenomics and culture.</title>
        <authorList>
            <person name="Gilroy R."/>
            <person name="Ravi A."/>
            <person name="Getino M."/>
            <person name="Pursley I."/>
            <person name="Horton D.L."/>
            <person name="Alikhan N.F."/>
            <person name="Baker D."/>
            <person name="Gharbi K."/>
            <person name="Hall N."/>
            <person name="Watson M."/>
            <person name="Adriaenssens E.M."/>
            <person name="Foster-Nyarko E."/>
            <person name="Jarju S."/>
            <person name="Secka A."/>
            <person name="Antonio M."/>
            <person name="Oren A."/>
            <person name="Chaudhuri R.R."/>
            <person name="La Ragione R."/>
            <person name="Hildebrand F."/>
            <person name="Pallen M.J."/>
        </authorList>
    </citation>
    <scope>NUCLEOTIDE SEQUENCE</scope>
    <source>
        <strain evidence="1">CHK195-6426</strain>
    </source>
</reference>
<comment type="caution">
    <text evidence="1">The sequence shown here is derived from an EMBL/GenBank/DDBJ whole genome shotgun (WGS) entry which is preliminary data.</text>
</comment>
<sequence length="139" mass="15954">MKQTIYEDNKYSMQDVGNLYIGTKYTLGEIVDTEELPFKFRLLVERYILPEAHPEDTLESNLYYLDSKSFLLKIYKQMKARVKINILEEKKSLTGKPGKRYVTRTLSVEALAGIPASEKEKQGVVVQELILSKLALASF</sequence>
<organism evidence="1 2">
    <name type="scientific">Candidatus Acetatifactor stercoripullorum</name>
    <dbReference type="NCBI Taxonomy" id="2838414"/>
    <lineage>
        <taxon>Bacteria</taxon>
        <taxon>Bacillati</taxon>
        <taxon>Bacillota</taxon>
        <taxon>Clostridia</taxon>
        <taxon>Lachnospirales</taxon>
        <taxon>Lachnospiraceae</taxon>
        <taxon>Acetatifactor</taxon>
    </lineage>
</organism>
<protein>
    <submittedName>
        <fullName evidence="1">Uncharacterized protein</fullName>
    </submittedName>
</protein>
<dbReference type="RefSeq" id="WP_318704057.1">
    <property type="nucleotide sequence ID" value="NZ_CALWMU010000020.1"/>
</dbReference>
<name>A0A9D1R6M7_9FIRM</name>
<accession>A0A9D1R6M7</accession>
<evidence type="ECO:0000313" key="1">
    <source>
        <dbReference type="EMBL" id="HIW82249.1"/>
    </source>
</evidence>
<evidence type="ECO:0000313" key="2">
    <source>
        <dbReference type="Proteomes" id="UP000824265"/>
    </source>
</evidence>
<reference evidence="1" key="2">
    <citation type="submission" date="2021-04" db="EMBL/GenBank/DDBJ databases">
        <authorList>
            <person name="Gilroy R."/>
        </authorList>
    </citation>
    <scope>NUCLEOTIDE SEQUENCE</scope>
    <source>
        <strain evidence="1">CHK195-6426</strain>
    </source>
</reference>